<evidence type="ECO:0000313" key="4">
    <source>
        <dbReference type="Proteomes" id="UP000023152"/>
    </source>
</evidence>
<dbReference type="OrthoDB" id="2129491at2759"/>
<dbReference type="PANTHER" id="PTHR46368:SF4">
    <property type="entry name" value="OS10G0403700 PROTEIN"/>
    <property type="match status" value="1"/>
</dbReference>
<dbReference type="PANTHER" id="PTHR46368">
    <property type="match status" value="1"/>
</dbReference>
<keyword evidence="4" id="KW-1185">Reference proteome</keyword>
<proteinExistence type="predicted"/>
<dbReference type="EMBL" id="ASPP01026998">
    <property type="protein sequence ID" value="ETO06578.1"/>
    <property type="molecule type" value="Genomic_DNA"/>
</dbReference>
<feature type="region of interest" description="Disordered" evidence="1">
    <location>
        <begin position="143"/>
        <end position="175"/>
    </location>
</feature>
<dbReference type="SUPFAM" id="SSF51735">
    <property type="entry name" value="NAD(P)-binding Rossmann-fold domains"/>
    <property type="match status" value="1"/>
</dbReference>
<protein>
    <recommendedName>
        <fullName evidence="2">Gfo/Idh/MocA-like oxidoreductase N-terminal domain-containing protein</fullName>
    </recommendedName>
</protein>
<dbReference type="Pfam" id="PF01408">
    <property type="entry name" value="GFO_IDH_MocA"/>
    <property type="match status" value="1"/>
</dbReference>
<evidence type="ECO:0000313" key="3">
    <source>
        <dbReference type="EMBL" id="ETO06578.1"/>
    </source>
</evidence>
<reference evidence="3 4" key="1">
    <citation type="journal article" date="2013" name="Curr. Biol.">
        <title>The Genome of the Foraminiferan Reticulomyxa filosa.</title>
        <authorList>
            <person name="Glockner G."/>
            <person name="Hulsmann N."/>
            <person name="Schleicher M."/>
            <person name="Noegel A.A."/>
            <person name="Eichinger L."/>
            <person name="Gallinger C."/>
            <person name="Pawlowski J."/>
            <person name="Sierra R."/>
            <person name="Euteneuer U."/>
            <person name="Pillet L."/>
            <person name="Moustafa A."/>
            <person name="Platzer M."/>
            <person name="Groth M."/>
            <person name="Szafranski K."/>
            <person name="Schliwa M."/>
        </authorList>
    </citation>
    <scope>NUCLEOTIDE SEQUENCE [LARGE SCALE GENOMIC DNA]</scope>
</reference>
<comment type="caution">
    <text evidence="3">The sequence shown here is derived from an EMBL/GenBank/DDBJ whole genome shotgun (WGS) entry which is preliminary data.</text>
</comment>
<dbReference type="GO" id="GO:0000166">
    <property type="term" value="F:nucleotide binding"/>
    <property type="evidence" value="ECO:0007669"/>
    <property type="project" value="InterPro"/>
</dbReference>
<name>X6LXA4_RETFI</name>
<feature type="compositionally biased region" description="Basic and acidic residues" evidence="1">
    <location>
        <begin position="33"/>
        <end position="45"/>
    </location>
</feature>
<gene>
    <name evidence="3" type="ORF">RFI_30813</name>
</gene>
<evidence type="ECO:0000256" key="1">
    <source>
        <dbReference type="SAM" id="MobiDB-lite"/>
    </source>
</evidence>
<feature type="region of interest" description="Disordered" evidence="1">
    <location>
        <begin position="33"/>
        <end position="54"/>
    </location>
</feature>
<feature type="domain" description="Gfo/Idh/MocA-like oxidoreductase N-terminal" evidence="2">
    <location>
        <begin position="55"/>
        <end position="138"/>
    </location>
</feature>
<evidence type="ECO:0000259" key="2">
    <source>
        <dbReference type="Pfam" id="PF01408"/>
    </source>
</evidence>
<dbReference type="Proteomes" id="UP000023152">
    <property type="component" value="Unassembled WGS sequence"/>
</dbReference>
<dbReference type="InterPro" id="IPR036291">
    <property type="entry name" value="NAD(P)-bd_dom_sf"/>
</dbReference>
<organism evidence="3 4">
    <name type="scientific">Reticulomyxa filosa</name>
    <dbReference type="NCBI Taxonomy" id="46433"/>
    <lineage>
        <taxon>Eukaryota</taxon>
        <taxon>Sar</taxon>
        <taxon>Rhizaria</taxon>
        <taxon>Retaria</taxon>
        <taxon>Foraminifera</taxon>
        <taxon>Monothalamids</taxon>
        <taxon>Reticulomyxidae</taxon>
        <taxon>Reticulomyxa</taxon>
    </lineage>
</organism>
<dbReference type="Gene3D" id="3.40.50.720">
    <property type="entry name" value="NAD(P)-binding Rossmann-like Domain"/>
    <property type="match status" value="1"/>
</dbReference>
<dbReference type="AlphaFoldDB" id="X6LXA4"/>
<dbReference type="InterPro" id="IPR000683">
    <property type="entry name" value="Gfo/Idh/MocA-like_OxRdtase_N"/>
</dbReference>
<sequence>MSNKNTFSLKIKSHCKLKSLKQVEQFKSNFENEEVKDFPRRDSPRGGDSSTPKTRYGILGCAAISSKIARAVNLDPHSKVVAVASRDIAKAKRFIDRNCPEGALPCSYKDLVNNKDVDIVYIPLPTALRLPWIIKAIEQVQKKKKKRGSETKIGGGGYTFSKKKKKKKKAKARIM</sequence>
<accession>X6LXA4</accession>
<feature type="compositionally biased region" description="Basic residues" evidence="1">
    <location>
        <begin position="161"/>
        <end position="175"/>
    </location>
</feature>